<sequence>MPLDAVAKELEASVSKLVRIESGAVTVSPGDLRVLLDLYGVTGSAERGELLLLGRQARQRSWTGRYHDRAPAGLLRYADYESEARQIHQHHPLVIPPLLQTSAYAATLAEAGVPRLRRKYRDGYLDLLAERQWRIFTLAAAELAFVVDETALARPIGGPDVHRKQLTHLLEVAEHPRARIVSLPVGPYPGLDVPFTMLTLSTSDTDLAFVDEPGGVDEIQEAVVGGYRRAFGWLLGTAVDARPVIERLRAELYVGAGPGVEPGACGL</sequence>
<protein>
    <submittedName>
        <fullName evidence="2">Helix-turn-helix domain-containing protein</fullName>
    </submittedName>
</protein>
<reference evidence="2 3" key="1">
    <citation type="submission" date="2020-11" db="EMBL/GenBank/DDBJ databases">
        <title>A novel isolate from a Black sea contaminated sediment with potential to produce alkanes: Plantactinospora alkalitolerans sp. nov.</title>
        <authorList>
            <person name="Carro L."/>
            <person name="Veyisoglu A."/>
            <person name="Guven K."/>
            <person name="Schumann P."/>
            <person name="Klenk H.-P."/>
            <person name="Sahin N."/>
        </authorList>
    </citation>
    <scope>NUCLEOTIDE SEQUENCE [LARGE SCALE GENOMIC DNA]</scope>
    <source>
        <strain evidence="2 3">S1510</strain>
    </source>
</reference>
<dbReference type="EMBL" id="JADPUN010000422">
    <property type="protein sequence ID" value="MBF9135220.1"/>
    <property type="molecule type" value="Genomic_DNA"/>
</dbReference>
<evidence type="ECO:0000313" key="2">
    <source>
        <dbReference type="EMBL" id="MBF9135220.1"/>
    </source>
</evidence>
<accession>A0ABS0H9S6</accession>
<comment type="caution">
    <text evidence="2">The sequence shown here is derived from an EMBL/GenBank/DDBJ whole genome shotgun (WGS) entry which is preliminary data.</text>
</comment>
<proteinExistence type="predicted"/>
<keyword evidence="3" id="KW-1185">Reference proteome</keyword>
<evidence type="ECO:0000313" key="3">
    <source>
        <dbReference type="Proteomes" id="UP000638560"/>
    </source>
</evidence>
<name>A0ABS0H9S6_9ACTN</name>
<dbReference type="Pfam" id="PF13560">
    <property type="entry name" value="HTH_31"/>
    <property type="match status" value="1"/>
</dbReference>
<evidence type="ECO:0000259" key="1">
    <source>
        <dbReference type="Pfam" id="PF19054"/>
    </source>
</evidence>
<dbReference type="Proteomes" id="UP000638560">
    <property type="component" value="Unassembled WGS sequence"/>
</dbReference>
<dbReference type="InterPro" id="IPR043917">
    <property type="entry name" value="DUF5753"/>
</dbReference>
<gene>
    <name evidence="2" type="ORF">I0C86_40915</name>
</gene>
<feature type="domain" description="DUF5753" evidence="1">
    <location>
        <begin position="76"/>
        <end position="248"/>
    </location>
</feature>
<dbReference type="Pfam" id="PF19054">
    <property type="entry name" value="DUF5753"/>
    <property type="match status" value="1"/>
</dbReference>
<organism evidence="2 3">
    <name type="scientific">Plantactinospora alkalitolerans</name>
    <dbReference type="NCBI Taxonomy" id="2789879"/>
    <lineage>
        <taxon>Bacteria</taxon>
        <taxon>Bacillati</taxon>
        <taxon>Actinomycetota</taxon>
        <taxon>Actinomycetes</taxon>
        <taxon>Micromonosporales</taxon>
        <taxon>Micromonosporaceae</taxon>
        <taxon>Plantactinospora</taxon>
    </lineage>
</organism>